<dbReference type="AlphaFoldDB" id="A0A6P1SZ44"/>
<evidence type="ECO:0000256" key="2">
    <source>
        <dbReference type="PIRSR" id="PIRSR603782-1"/>
    </source>
</evidence>
<dbReference type="InterPro" id="IPR036249">
    <property type="entry name" value="Thioredoxin-like_sf"/>
</dbReference>
<organism evidence="5 6">
    <name type="scientific">Algicella marina</name>
    <dbReference type="NCBI Taxonomy" id="2683284"/>
    <lineage>
        <taxon>Bacteria</taxon>
        <taxon>Pseudomonadati</taxon>
        <taxon>Pseudomonadota</taxon>
        <taxon>Alphaproteobacteria</taxon>
        <taxon>Rhodobacterales</taxon>
        <taxon>Paracoccaceae</taxon>
        <taxon>Algicella</taxon>
    </lineage>
</organism>
<evidence type="ECO:0000256" key="4">
    <source>
        <dbReference type="SAM" id="SignalP"/>
    </source>
</evidence>
<protein>
    <submittedName>
        <fullName evidence="5">Redoxin domain-containing protein</fullName>
    </submittedName>
</protein>
<dbReference type="Proteomes" id="UP000464495">
    <property type="component" value="Chromosome"/>
</dbReference>
<sequence>MIRTAALLLALTSPAAAEPFFLDITPDFELTDQRGQIRSDEDFAGKPMLIFFGYTKCESICSVALPSIAEALDLLGPDATRLSPILVTIDPANDTPEQMAKALPDYHPDFIGLTGSEESLAAVRAQFQVEREKLFETPYGEPVYAHGSFVYITDSSGKVQSALPPILGPERIAELLRARL</sequence>
<evidence type="ECO:0000256" key="1">
    <source>
        <dbReference type="ARBA" id="ARBA00010996"/>
    </source>
</evidence>
<comment type="similarity">
    <text evidence="1">Belongs to the SCO1/2 family.</text>
</comment>
<keyword evidence="3" id="KW-1015">Disulfide bond</keyword>
<feature type="chain" id="PRO_5026679478" evidence="4">
    <location>
        <begin position="18"/>
        <end position="180"/>
    </location>
</feature>
<keyword evidence="6" id="KW-1185">Reference proteome</keyword>
<proteinExistence type="inferred from homology"/>
<reference evidence="5 6" key="1">
    <citation type="submission" date="2019-12" db="EMBL/GenBank/DDBJ databases">
        <title>Complete genome sequence of Algicella marina strain 9Alg 56(T) isolated from the red alga Tichocarpus crinitus.</title>
        <authorList>
            <person name="Kim S.-G."/>
            <person name="Nedashkovskaya O.I."/>
        </authorList>
    </citation>
    <scope>NUCLEOTIDE SEQUENCE [LARGE SCALE GENOMIC DNA]</scope>
    <source>
        <strain evidence="5 6">9Alg 56</strain>
    </source>
</reference>
<feature type="disulfide bond" description="Redox-active" evidence="3">
    <location>
        <begin position="57"/>
        <end position="61"/>
    </location>
</feature>
<dbReference type="CDD" id="cd02968">
    <property type="entry name" value="SCO"/>
    <property type="match status" value="1"/>
</dbReference>
<dbReference type="Gene3D" id="3.40.30.10">
    <property type="entry name" value="Glutaredoxin"/>
    <property type="match status" value="1"/>
</dbReference>
<dbReference type="SUPFAM" id="SSF52833">
    <property type="entry name" value="Thioredoxin-like"/>
    <property type="match status" value="1"/>
</dbReference>
<dbReference type="Pfam" id="PF02630">
    <property type="entry name" value="SCO1-SenC"/>
    <property type="match status" value="1"/>
</dbReference>
<keyword evidence="2" id="KW-0186">Copper</keyword>
<name>A0A6P1SZ44_9RHOB</name>
<feature type="binding site" evidence="2">
    <location>
        <position position="57"/>
    </location>
    <ligand>
        <name>Cu cation</name>
        <dbReference type="ChEBI" id="CHEBI:23378"/>
    </ligand>
</feature>
<keyword evidence="2" id="KW-0479">Metal-binding</keyword>
<feature type="binding site" evidence="2">
    <location>
        <position position="146"/>
    </location>
    <ligand>
        <name>Cu cation</name>
        <dbReference type="ChEBI" id="CHEBI:23378"/>
    </ligand>
</feature>
<dbReference type="KEGG" id="amaq:GO499_05805"/>
<dbReference type="GO" id="GO:0046872">
    <property type="term" value="F:metal ion binding"/>
    <property type="evidence" value="ECO:0007669"/>
    <property type="project" value="UniProtKB-KW"/>
</dbReference>
<feature type="binding site" evidence="2">
    <location>
        <position position="61"/>
    </location>
    <ligand>
        <name>Cu cation</name>
        <dbReference type="ChEBI" id="CHEBI:23378"/>
    </ligand>
</feature>
<evidence type="ECO:0000313" key="5">
    <source>
        <dbReference type="EMBL" id="QHQ34741.1"/>
    </source>
</evidence>
<accession>A0A6P1SZ44</accession>
<keyword evidence="4" id="KW-0732">Signal</keyword>
<feature type="signal peptide" evidence="4">
    <location>
        <begin position="1"/>
        <end position="17"/>
    </location>
</feature>
<evidence type="ECO:0000313" key="6">
    <source>
        <dbReference type="Proteomes" id="UP000464495"/>
    </source>
</evidence>
<dbReference type="PANTHER" id="PTHR12151">
    <property type="entry name" value="ELECTRON TRANSPORT PROTIN SCO1/SENC FAMILY MEMBER"/>
    <property type="match status" value="1"/>
</dbReference>
<dbReference type="PANTHER" id="PTHR12151:SF25">
    <property type="entry name" value="LINALOOL DEHYDRATASE_ISOMERASE DOMAIN-CONTAINING PROTEIN"/>
    <property type="match status" value="1"/>
</dbReference>
<dbReference type="RefSeq" id="WP_161861309.1">
    <property type="nucleotide sequence ID" value="NZ_CP046620.1"/>
</dbReference>
<evidence type="ECO:0000256" key="3">
    <source>
        <dbReference type="PIRSR" id="PIRSR603782-2"/>
    </source>
</evidence>
<dbReference type="EMBL" id="CP046620">
    <property type="protein sequence ID" value="QHQ34741.1"/>
    <property type="molecule type" value="Genomic_DNA"/>
</dbReference>
<gene>
    <name evidence="5" type="ORF">GO499_05805</name>
</gene>
<dbReference type="InterPro" id="IPR003782">
    <property type="entry name" value="SCO1/SenC"/>
</dbReference>